<evidence type="ECO:0000313" key="3">
    <source>
        <dbReference type="EMBL" id="KAF8914280.1"/>
    </source>
</evidence>
<keyword evidence="2" id="KW-1133">Transmembrane helix</keyword>
<sequence length="257" mass="27835">MSSRKAPKCRKCGQAMKGHRAMSCLVSPSPSPSPMKTEGEDELSSDSSGPSYLSPPPSPPPPSSAQPSTSGASSSTGAPVRVYRTYTPGILSEPSFIIPETGYFHRVNPNYRHLQQNNPIPQTRSLTPTEIIGSDGLPVAPSVRGTTRPKELLQGLGSLFNVQKTRPIDIEETAATPRKKYPYWNSGTAVIGGTWEADQQQGVVLVGRPWIATMANFLDSFNDQLVDLFHTMWGFAPHFVVTLVASLIGGYICKTYL</sequence>
<evidence type="ECO:0000256" key="1">
    <source>
        <dbReference type="SAM" id="MobiDB-lite"/>
    </source>
</evidence>
<keyword evidence="2" id="KW-0472">Membrane</keyword>
<dbReference type="Proteomes" id="UP000724874">
    <property type="component" value="Unassembled WGS sequence"/>
</dbReference>
<keyword evidence="2" id="KW-0812">Transmembrane</keyword>
<protein>
    <submittedName>
        <fullName evidence="3">Uncharacterized protein</fullName>
    </submittedName>
</protein>
<accession>A0A9P5TUK1</accession>
<dbReference type="EMBL" id="JADNYJ010000001">
    <property type="protein sequence ID" value="KAF8914280.1"/>
    <property type="molecule type" value="Genomic_DNA"/>
</dbReference>
<evidence type="ECO:0000313" key="4">
    <source>
        <dbReference type="Proteomes" id="UP000724874"/>
    </source>
</evidence>
<feature type="compositionally biased region" description="Pro residues" evidence="1">
    <location>
        <begin position="53"/>
        <end position="64"/>
    </location>
</feature>
<dbReference type="AlphaFoldDB" id="A0A9P5TUK1"/>
<reference evidence="3" key="1">
    <citation type="submission" date="2020-11" db="EMBL/GenBank/DDBJ databases">
        <authorList>
            <consortium name="DOE Joint Genome Institute"/>
            <person name="Ahrendt S."/>
            <person name="Riley R."/>
            <person name="Andreopoulos W."/>
            <person name="LaButti K."/>
            <person name="Pangilinan J."/>
            <person name="Ruiz-duenas F.J."/>
            <person name="Barrasa J.M."/>
            <person name="Sanchez-Garcia M."/>
            <person name="Camarero S."/>
            <person name="Miyauchi S."/>
            <person name="Serrano A."/>
            <person name="Linde D."/>
            <person name="Babiker R."/>
            <person name="Drula E."/>
            <person name="Ayuso-Fernandez I."/>
            <person name="Pacheco R."/>
            <person name="Padilla G."/>
            <person name="Ferreira P."/>
            <person name="Barriuso J."/>
            <person name="Kellner H."/>
            <person name="Castanera R."/>
            <person name="Alfaro M."/>
            <person name="Ramirez L."/>
            <person name="Pisabarro A.G."/>
            <person name="Kuo A."/>
            <person name="Tritt A."/>
            <person name="Lipzen A."/>
            <person name="He G."/>
            <person name="Yan M."/>
            <person name="Ng V."/>
            <person name="Cullen D."/>
            <person name="Martin F."/>
            <person name="Rosso M.-N."/>
            <person name="Henrissat B."/>
            <person name="Hibbett D."/>
            <person name="Martinez A.T."/>
            <person name="Grigoriev I.V."/>
        </authorList>
    </citation>
    <scope>NUCLEOTIDE SEQUENCE</scope>
    <source>
        <strain evidence="3">AH 44721</strain>
    </source>
</reference>
<gene>
    <name evidence="3" type="ORF">CPB84DRAFT_77338</name>
</gene>
<keyword evidence="4" id="KW-1185">Reference proteome</keyword>
<name>A0A9P5TUK1_GYMJU</name>
<proteinExistence type="predicted"/>
<dbReference type="OrthoDB" id="3051520at2759"/>
<evidence type="ECO:0000256" key="2">
    <source>
        <dbReference type="SAM" id="Phobius"/>
    </source>
</evidence>
<feature type="transmembrane region" description="Helical" evidence="2">
    <location>
        <begin position="232"/>
        <end position="253"/>
    </location>
</feature>
<comment type="caution">
    <text evidence="3">The sequence shown here is derived from an EMBL/GenBank/DDBJ whole genome shotgun (WGS) entry which is preliminary data.</text>
</comment>
<feature type="region of interest" description="Disordered" evidence="1">
    <location>
        <begin position="1"/>
        <end position="79"/>
    </location>
</feature>
<organism evidence="3 4">
    <name type="scientific">Gymnopilus junonius</name>
    <name type="common">Spectacular rustgill mushroom</name>
    <name type="synonym">Gymnopilus spectabilis subsp. junonius</name>
    <dbReference type="NCBI Taxonomy" id="109634"/>
    <lineage>
        <taxon>Eukaryota</taxon>
        <taxon>Fungi</taxon>
        <taxon>Dikarya</taxon>
        <taxon>Basidiomycota</taxon>
        <taxon>Agaricomycotina</taxon>
        <taxon>Agaricomycetes</taxon>
        <taxon>Agaricomycetidae</taxon>
        <taxon>Agaricales</taxon>
        <taxon>Agaricineae</taxon>
        <taxon>Hymenogastraceae</taxon>
        <taxon>Gymnopilus</taxon>
    </lineage>
</organism>
<feature type="compositionally biased region" description="Low complexity" evidence="1">
    <location>
        <begin position="65"/>
        <end position="79"/>
    </location>
</feature>
<feature type="compositionally biased region" description="Basic residues" evidence="1">
    <location>
        <begin position="1"/>
        <end position="11"/>
    </location>
</feature>